<dbReference type="PANTHER" id="PTHR39967">
    <property type="match status" value="1"/>
</dbReference>
<evidence type="ECO:0000313" key="2">
    <source>
        <dbReference type="EMBL" id="MFD1643942.1"/>
    </source>
</evidence>
<organism evidence="2 3">
    <name type="scientific">Halohasta litorea</name>
    <dbReference type="NCBI Taxonomy" id="869891"/>
    <lineage>
        <taxon>Archaea</taxon>
        <taxon>Methanobacteriati</taxon>
        <taxon>Methanobacteriota</taxon>
        <taxon>Stenosarchaea group</taxon>
        <taxon>Halobacteria</taxon>
        <taxon>Halobacteriales</taxon>
        <taxon>Haloferacaceae</taxon>
        <taxon>Halohasta</taxon>
    </lineage>
</organism>
<dbReference type="EMBL" id="JBHUDM010000014">
    <property type="protein sequence ID" value="MFD1643942.1"/>
    <property type="molecule type" value="Genomic_DNA"/>
</dbReference>
<dbReference type="AlphaFoldDB" id="A0ABD6DCI0"/>
<dbReference type="SUPFAM" id="SSF53098">
    <property type="entry name" value="Ribonuclease H-like"/>
    <property type="match status" value="1"/>
</dbReference>
<feature type="domain" description="DDE" evidence="1">
    <location>
        <begin position="82"/>
        <end position="153"/>
    </location>
</feature>
<sequence>MSLADLLRETLDVDCDDVWENERTPTPVRVFGMRLHSMGLSVREVPAVLELLGINRSHGAVWNWTHDLAEAQDDPPTAGPSRVAVDEKQIEVDGEDKWLYAAVDTESKFLLDIDVYSRRGTDPAAAFLHRLTQKHDVSDAEFLVDGGGYLTALFRHELSGQLNYRERNYIEKWFQTVSMRIDRFHSFWRGSQSSARHWLRRFRHYYNHDRPNQALDNRTPVEEVLN</sequence>
<dbReference type="Pfam" id="PF13610">
    <property type="entry name" value="DDE_Tnp_IS240"/>
    <property type="match status" value="1"/>
</dbReference>
<dbReference type="InterPro" id="IPR012337">
    <property type="entry name" value="RNaseH-like_sf"/>
</dbReference>
<gene>
    <name evidence="2" type="ORF">ACFSBW_19040</name>
</gene>
<accession>A0ABD6DCI0</accession>
<protein>
    <submittedName>
        <fullName evidence="2">IS6 family transposase</fullName>
    </submittedName>
</protein>
<dbReference type="Proteomes" id="UP001597052">
    <property type="component" value="Unassembled WGS sequence"/>
</dbReference>
<dbReference type="NCBIfam" id="NF033587">
    <property type="entry name" value="transpos_IS6"/>
    <property type="match status" value="1"/>
</dbReference>
<keyword evidence="3" id="KW-1185">Reference proteome</keyword>
<dbReference type="RefSeq" id="WP_256397878.1">
    <property type="nucleotide sequence ID" value="NZ_JANHDJ010000016.1"/>
</dbReference>
<comment type="caution">
    <text evidence="2">The sequence shown here is derived from an EMBL/GenBank/DDBJ whole genome shotgun (WGS) entry which is preliminary data.</text>
</comment>
<evidence type="ECO:0000313" key="3">
    <source>
        <dbReference type="Proteomes" id="UP001597052"/>
    </source>
</evidence>
<dbReference type="InterPro" id="IPR047930">
    <property type="entry name" value="Transpos_IS6"/>
</dbReference>
<dbReference type="PANTHER" id="PTHR39967:SF1">
    <property type="entry name" value="ISH14-TYPE TRANSPOSASE HSIRS44"/>
    <property type="match status" value="1"/>
</dbReference>
<reference evidence="2 3" key="1">
    <citation type="journal article" date="2019" name="Int. J. Syst. Evol. Microbiol.">
        <title>The Global Catalogue of Microorganisms (GCM) 10K type strain sequencing project: providing services to taxonomists for standard genome sequencing and annotation.</title>
        <authorList>
            <consortium name="The Broad Institute Genomics Platform"/>
            <consortium name="The Broad Institute Genome Sequencing Center for Infectious Disease"/>
            <person name="Wu L."/>
            <person name="Ma J."/>
        </authorList>
    </citation>
    <scope>NUCLEOTIDE SEQUENCE [LARGE SCALE GENOMIC DNA]</scope>
    <source>
        <strain evidence="2 3">CGMCC 1.10593</strain>
    </source>
</reference>
<evidence type="ECO:0000259" key="1">
    <source>
        <dbReference type="Pfam" id="PF13610"/>
    </source>
</evidence>
<name>A0ABD6DCI0_9EURY</name>
<proteinExistence type="predicted"/>
<dbReference type="InterPro" id="IPR032874">
    <property type="entry name" value="DDE_dom"/>
</dbReference>